<evidence type="ECO:0000256" key="2">
    <source>
        <dbReference type="SAM" id="SignalP"/>
    </source>
</evidence>
<dbReference type="InterPro" id="IPR018725">
    <property type="entry name" value="DUF2259_secreted"/>
</dbReference>
<evidence type="ECO:0000256" key="1">
    <source>
        <dbReference type="SAM" id="MobiDB-lite"/>
    </source>
</evidence>
<dbReference type="RefSeq" id="WP_181056488.1">
    <property type="nucleotide sequence ID" value="NZ_JACDTY010000002.1"/>
</dbReference>
<dbReference type="Proteomes" id="UP000558284">
    <property type="component" value="Unassembled WGS sequence"/>
</dbReference>
<evidence type="ECO:0000313" key="4">
    <source>
        <dbReference type="Proteomes" id="UP000558284"/>
    </source>
</evidence>
<name>A0A838B147_9HYPH</name>
<keyword evidence="2" id="KW-0732">Signal</keyword>
<feature type="signal peptide" evidence="2">
    <location>
        <begin position="1"/>
        <end position="25"/>
    </location>
</feature>
<proteinExistence type="predicted"/>
<keyword evidence="4" id="KW-1185">Reference proteome</keyword>
<reference evidence="3 4" key="1">
    <citation type="submission" date="2020-07" db="EMBL/GenBank/DDBJ databases">
        <title>Definition of the novel symbiovar canariense within Mesorhizobium novociceri, a new species of genus Mesorhizobium nodulating Cicer canariense in the Caldera de Taburiente National Park (La Palma, Canary Islands).</title>
        <authorList>
            <person name="Leon-Barrios M."/>
            <person name="Perez-Yepez J."/>
            <person name="Flores-Felix J.D."/>
            <person name="Ramirez-Baena M.H."/>
            <person name="Pulido-Suarez L."/>
            <person name="Igual J.M."/>
            <person name="Velazquez E."/>
            <person name="Peix A."/>
        </authorList>
    </citation>
    <scope>NUCLEOTIDE SEQUENCE [LARGE SCALE GENOMIC DNA]</scope>
    <source>
        <strain evidence="3 4">CCANP35</strain>
    </source>
</reference>
<dbReference type="Pfam" id="PF10016">
    <property type="entry name" value="DUF2259"/>
    <property type="match status" value="1"/>
</dbReference>
<gene>
    <name evidence="3" type="ORF">H0241_05985</name>
</gene>
<feature type="compositionally biased region" description="Basic and acidic residues" evidence="1">
    <location>
        <begin position="175"/>
        <end position="184"/>
    </location>
</feature>
<comment type="caution">
    <text evidence="3">The sequence shown here is derived from an EMBL/GenBank/DDBJ whole genome shotgun (WGS) entry which is preliminary data.</text>
</comment>
<sequence length="279" mass="30208">MMVGYGVGSAVGAALLLTVVSAAQAGDAAARRIIGFSPDGNYFAFEQYGKIDAAVSGWSEIDIIDTRTDEFVGGKPILVLDESEEATTTVEQARARAAKQAASILAKYAIAARGERTAFDRFTFPDDTVEYNDIFRLEQAGQKWLSPFYDETGISTIQLDEILADSKTDCSASFDDTKPDDQQGDKALQGDKSLQGDKTGKALGFRLSLQGQDGKPFKVLHEDKTVPGSRNCPTSYSLSESYKYTPPGKPAVLAVLVQRFSQGFEGRDRRFIAVTGQAR</sequence>
<feature type="chain" id="PRO_5032891261" evidence="2">
    <location>
        <begin position="26"/>
        <end position="279"/>
    </location>
</feature>
<accession>A0A838B147</accession>
<protein>
    <submittedName>
        <fullName evidence="3">DUF2259 domain-containing protein</fullName>
    </submittedName>
</protein>
<evidence type="ECO:0000313" key="3">
    <source>
        <dbReference type="EMBL" id="MBA1139803.1"/>
    </source>
</evidence>
<feature type="region of interest" description="Disordered" evidence="1">
    <location>
        <begin position="170"/>
        <end position="197"/>
    </location>
</feature>
<dbReference type="AlphaFoldDB" id="A0A838B147"/>
<dbReference type="EMBL" id="JACDTY010000002">
    <property type="protein sequence ID" value="MBA1139803.1"/>
    <property type="molecule type" value="Genomic_DNA"/>
</dbReference>
<organism evidence="3 4">
    <name type="scientific">Mesorhizobium neociceri</name>
    <dbReference type="NCBI Taxonomy" id="1307853"/>
    <lineage>
        <taxon>Bacteria</taxon>
        <taxon>Pseudomonadati</taxon>
        <taxon>Pseudomonadota</taxon>
        <taxon>Alphaproteobacteria</taxon>
        <taxon>Hyphomicrobiales</taxon>
        <taxon>Phyllobacteriaceae</taxon>
        <taxon>Mesorhizobium</taxon>
    </lineage>
</organism>